<reference evidence="2 3" key="1">
    <citation type="submission" date="2014-04" db="EMBL/GenBank/DDBJ databases">
        <title>Detecting global and local adaptation in a worldwide sample of Helicobacter pylori genomes.</title>
        <authorList>
            <person name="Montano V."/>
            <person name="Didelot X."/>
            <person name="Foll M."/>
            <person name="Linz B."/>
            <person name="Reinhardt R."/>
            <person name="Suerbaum S."/>
            <person name="Moodley Y."/>
            <person name="Jensen J.D."/>
        </authorList>
    </citation>
    <scope>NUCLEOTIDE SEQUENCE [LARGE SCALE GENOMIC DNA]</scope>
    <source>
        <strain evidence="2 3">K26A1</strain>
    </source>
</reference>
<feature type="domain" description="Type ISP restriction-modification enzyme LLaBIII C-terminal specificity" evidence="1">
    <location>
        <begin position="2"/>
        <end position="128"/>
    </location>
</feature>
<name>A0A1A9HC57_HELPX</name>
<evidence type="ECO:0000259" key="1">
    <source>
        <dbReference type="Pfam" id="PF18135"/>
    </source>
</evidence>
<evidence type="ECO:0000313" key="3">
    <source>
        <dbReference type="Proteomes" id="UP000078062"/>
    </source>
</evidence>
<dbReference type="PATRIC" id="fig|210.2441.peg.634"/>
<accession>A0A1A9HC57</accession>
<gene>
    <name evidence="2" type="ORF">AA977_03095</name>
</gene>
<dbReference type="Proteomes" id="UP000078062">
    <property type="component" value="Chromosome"/>
</dbReference>
<sequence>MEKYKNSLTKEAPRIALSKDFKALSTLGKELADLHLNYESGEMHTSVEYKTLMNAEIEGYYDVSKMTKKGDSIIYNHNITITKIPKKAFDYVLNGKSAIDWVIERYQITIDNKKDKGSLIKNNPNDYAGGKYVFELLCRIIKLSEKSVDLIEKISEKGFE</sequence>
<dbReference type="AlphaFoldDB" id="A0A1A9HC57"/>
<dbReference type="EMBL" id="CP011486">
    <property type="protein sequence ID" value="ANH48197.1"/>
    <property type="molecule type" value="Genomic_DNA"/>
</dbReference>
<dbReference type="Pfam" id="PF18135">
    <property type="entry name" value="Type_ISP_C"/>
    <property type="match status" value="1"/>
</dbReference>
<evidence type="ECO:0000313" key="2">
    <source>
        <dbReference type="EMBL" id="ANH48197.1"/>
    </source>
</evidence>
<dbReference type="InterPro" id="IPR041635">
    <property type="entry name" value="Type_ISP_LLaBIII_C"/>
</dbReference>
<protein>
    <recommendedName>
        <fullName evidence="1">Type ISP restriction-modification enzyme LLaBIII C-terminal specificity domain-containing protein</fullName>
    </recommendedName>
</protein>
<proteinExistence type="predicted"/>
<organism evidence="2 3">
    <name type="scientific">Helicobacter pylori</name>
    <name type="common">Campylobacter pylori</name>
    <dbReference type="NCBI Taxonomy" id="210"/>
    <lineage>
        <taxon>Bacteria</taxon>
        <taxon>Pseudomonadati</taxon>
        <taxon>Campylobacterota</taxon>
        <taxon>Epsilonproteobacteria</taxon>
        <taxon>Campylobacterales</taxon>
        <taxon>Helicobacteraceae</taxon>
        <taxon>Helicobacter</taxon>
    </lineage>
</organism>